<protein>
    <submittedName>
        <fullName evidence="4">Uncharacterized protein</fullName>
    </submittedName>
</protein>
<name>A0A8S0W1G7_CYCAE</name>
<gene>
    <name evidence="4" type="ORF">AAE3_LOCUS8549</name>
</gene>
<evidence type="ECO:0000256" key="3">
    <source>
        <dbReference type="SAM" id="MobiDB-lite"/>
    </source>
</evidence>
<dbReference type="OrthoDB" id="7130006at2759"/>
<keyword evidence="5" id="KW-1185">Reference proteome</keyword>
<dbReference type="PANTHER" id="PTHR21661:SF35">
    <property type="entry name" value="EPOXIDE HYDROLASE"/>
    <property type="match status" value="1"/>
</dbReference>
<evidence type="ECO:0000256" key="2">
    <source>
        <dbReference type="ARBA" id="ARBA00022801"/>
    </source>
</evidence>
<dbReference type="AlphaFoldDB" id="A0A8S0W1G7"/>
<comment type="similarity">
    <text evidence="1">Belongs to the peptidase S33 family.</text>
</comment>
<proteinExistence type="inferred from homology"/>
<reference evidence="4 5" key="1">
    <citation type="submission" date="2020-01" db="EMBL/GenBank/DDBJ databases">
        <authorList>
            <person name="Gupta K D."/>
        </authorList>
    </citation>
    <scope>NUCLEOTIDE SEQUENCE [LARGE SCALE GENOMIC DNA]</scope>
</reference>
<keyword evidence="2" id="KW-0378">Hydrolase</keyword>
<evidence type="ECO:0000313" key="5">
    <source>
        <dbReference type="Proteomes" id="UP000467700"/>
    </source>
</evidence>
<dbReference type="GO" id="GO:0097176">
    <property type="term" value="P:epoxide metabolic process"/>
    <property type="evidence" value="ECO:0007669"/>
    <property type="project" value="TreeGrafter"/>
</dbReference>
<evidence type="ECO:0000256" key="1">
    <source>
        <dbReference type="ARBA" id="ARBA00010088"/>
    </source>
</evidence>
<dbReference type="Gene3D" id="3.40.50.1820">
    <property type="entry name" value="alpha/beta hydrolase"/>
    <property type="match status" value="1"/>
</dbReference>
<comment type="caution">
    <text evidence="4">The sequence shown here is derived from an EMBL/GenBank/DDBJ whole genome shotgun (WGS) entry which is preliminary data.</text>
</comment>
<feature type="region of interest" description="Disordered" evidence="3">
    <location>
        <begin position="149"/>
        <end position="177"/>
    </location>
</feature>
<dbReference type="PANTHER" id="PTHR21661">
    <property type="entry name" value="EPOXIDE HYDROLASE 1-RELATED"/>
    <property type="match status" value="1"/>
</dbReference>
<dbReference type="EMBL" id="CACVBS010000054">
    <property type="protein sequence ID" value="CAA7266395.1"/>
    <property type="molecule type" value="Genomic_DNA"/>
</dbReference>
<dbReference type="Proteomes" id="UP000467700">
    <property type="component" value="Unassembled WGS sequence"/>
</dbReference>
<dbReference type="InterPro" id="IPR029058">
    <property type="entry name" value="AB_hydrolase_fold"/>
</dbReference>
<organism evidence="4 5">
    <name type="scientific">Cyclocybe aegerita</name>
    <name type="common">Black poplar mushroom</name>
    <name type="synonym">Agrocybe aegerita</name>
    <dbReference type="NCBI Taxonomy" id="1973307"/>
    <lineage>
        <taxon>Eukaryota</taxon>
        <taxon>Fungi</taxon>
        <taxon>Dikarya</taxon>
        <taxon>Basidiomycota</taxon>
        <taxon>Agaricomycotina</taxon>
        <taxon>Agaricomycetes</taxon>
        <taxon>Agaricomycetidae</taxon>
        <taxon>Agaricales</taxon>
        <taxon>Agaricineae</taxon>
        <taxon>Bolbitiaceae</taxon>
        <taxon>Cyclocybe</taxon>
    </lineage>
</organism>
<accession>A0A8S0W1G7</accession>
<dbReference type="GO" id="GO:0004301">
    <property type="term" value="F:epoxide hydrolase activity"/>
    <property type="evidence" value="ECO:0007669"/>
    <property type="project" value="TreeGrafter"/>
</dbReference>
<evidence type="ECO:0000313" key="4">
    <source>
        <dbReference type="EMBL" id="CAA7266395.1"/>
    </source>
</evidence>
<sequence>MSRFLQPPGSTNPKLSTSFSPCKLHEVESWQAEAYFPPPHSIGHQSVKTAASTEHFLSECGIVSLGFNLDDPSNLTNLSSMLHIAMDKFNMFAMTCSEPSLDALITLVQRENDKWQDHFNFAEQYSWTFQPVAAPGSVYRHRMDAQMDIDSEGSGKDHGSSSQPSEFGEMEQGDATAESTARLLGMQRILNTQKSANFYRDLLFSRETELTPEEEQICREILALEELVKSNPNIFEDATTTTIPMGYSYFPKEFIVLPRRWLRAPNLVFESKHKSGCHFTAYEKPEELVGDLRRMFGKGRPAFAVIPGKMGYD</sequence>